<feature type="compositionally biased region" description="Polar residues" evidence="1">
    <location>
        <begin position="614"/>
        <end position="629"/>
    </location>
</feature>
<dbReference type="GO" id="GO:0045216">
    <property type="term" value="P:cell-cell junction organization"/>
    <property type="evidence" value="ECO:0007669"/>
    <property type="project" value="InterPro"/>
</dbReference>
<comment type="caution">
    <text evidence="2">The sequence shown here is derived from an EMBL/GenBank/DDBJ whole genome shotgun (WGS) entry which is preliminary data.</text>
</comment>
<feature type="compositionally biased region" description="Low complexity" evidence="1">
    <location>
        <begin position="276"/>
        <end position="316"/>
    </location>
</feature>
<keyword evidence="3" id="KW-1185">Reference proteome</keyword>
<dbReference type="GO" id="GO:0043296">
    <property type="term" value="C:apical junction complex"/>
    <property type="evidence" value="ECO:0007669"/>
    <property type="project" value="TreeGrafter"/>
</dbReference>
<feature type="region of interest" description="Disordered" evidence="1">
    <location>
        <begin position="595"/>
        <end position="634"/>
    </location>
</feature>
<feature type="region of interest" description="Disordered" evidence="1">
    <location>
        <begin position="692"/>
        <end position="762"/>
    </location>
</feature>
<evidence type="ECO:0000313" key="3">
    <source>
        <dbReference type="Proteomes" id="UP000215902"/>
    </source>
</evidence>
<evidence type="ECO:0000256" key="1">
    <source>
        <dbReference type="SAM" id="MobiDB-lite"/>
    </source>
</evidence>
<feature type="compositionally biased region" description="Low complexity" evidence="1">
    <location>
        <begin position="342"/>
        <end position="351"/>
    </location>
</feature>
<feature type="compositionally biased region" description="Low complexity" evidence="1">
    <location>
        <begin position="718"/>
        <end position="752"/>
    </location>
</feature>
<dbReference type="EMBL" id="NIVC01001166">
    <property type="protein sequence ID" value="PAA71418.1"/>
    <property type="molecule type" value="Genomic_DNA"/>
</dbReference>
<dbReference type="GO" id="GO:0005886">
    <property type="term" value="C:plasma membrane"/>
    <property type="evidence" value="ECO:0007669"/>
    <property type="project" value="TreeGrafter"/>
</dbReference>
<protein>
    <submittedName>
        <fullName evidence="2">Uncharacterized protein</fullName>
    </submittedName>
</protein>
<sequence>MQQRRRDRGGIAIWHRLSAISEASDDRATSSADDEEINTSIAEVREFHEQFGRDSGGRSSASHRSGKRFATLMRPQPEGLAGELLTQRVTQLDEQRDYQPALLGLPGLPAGGLVTAVASSSARILDCTSTTAPAAAASEEEVEVRVTAEATGPNPSVALARAAARAAGAASAAVKKSRSVRSHCVNASEAESEYRIFISTSCTLREPQRLDGDGKLKNVMSSTQPPTEEDIVEIFQVAPELQEYQRWAVTGAGDVEFAFISDSEPGSPTPDVEENPQPSSRSQQQSALLQATQAAPGQQQEQQQQQQRGRLPGPNSLQADQRRLQAARDAYAAVKTVPTRPRPSLSLPRLSNSVSNGAAGATSVVNNQRWSDVSTSSGSLRQLRRLLGDDEAVCASHSMTDGLVLDQQQSRELQQRSQPSVTAPKSVSLSDLLDSDVGNSGSIDADVSHSCASLLETDNVNTLTSKESLKQSLKRLKLPSSRRAAADQAKVRSASLFFEWLEQRANSERERSICRSLTRLEAPVWLDNLAKDAPEAPVWLDNLAKDAPGPLDTSLRVKENRNSWRPSATSIEPSSLIKGSVDEITWKTRPIHGSLSLPMRLSKQTNRSSDHGKASSTDGNLRIKQTSAGTDRVDGSISNRARFFTESSLSRQVRQAAAAQPRPPTLSELAARLNRPPLLPVTLTPEDFQPKARAQTMPEEIQPMSSSDASAGQKRDSGASMASVTSSSSTTSTSSNSQSSSASTSSETGNSEAAEKTEESTVVQTSIVQVYTRVLHPTVNHGPVTQHSDAELLPGLLACQLDPTGPSTENDLMTAPKLLKLAEAQIERQRSRLAEWQNDAAEGRPTTARQEELLAVNDEVLRYFRVNSGGPDRADRRPESPSLADDDVLQALGDYEASSKLSRVLVALSGTRERKLQQPQRSLAEACHGVIREGQHYLLECANPSCARRCDLDRRLANGFHSCRECRTFYCSQKCGSDHASAHGRSCCWNRRVDACKRVIAGCLLADTSPAVALLSRLARASSRSFCWRGCLLLALRDSAAAARFVTTDGKEGLMRPPALLDLSTLSGDLADASKSCNPDAAFVVCVVVGTGVKWAKLRLSARTKSDVDTTEEDADADRRRRWAYLSRVERLLRERGVSLRRQFPQLRERLVAYAETGAPFLPAVVYPTDRATGRAFACRLAPDREPELEWVPLAVAVAPEEPASSVGEVVGDAPRAKQRQPPFYRRRRVVSTDL</sequence>
<dbReference type="STRING" id="282301.A0A267FCC5"/>
<organism evidence="2 3">
    <name type="scientific">Macrostomum lignano</name>
    <dbReference type="NCBI Taxonomy" id="282301"/>
    <lineage>
        <taxon>Eukaryota</taxon>
        <taxon>Metazoa</taxon>
        <taxon>Spiralia</taxon>
        <taxon>Lophotrochozoa</taxon>
        <taxon>Platyhelminthes</taxon>
        <taxon>Rhabditophora</taxon>
        <taxon>Macrostomorpha</taxon>
        <taxon>Macrostomida</taxon>
        <taxon>Macrostomidae</taxon>
        <taxon>Macrostomum</taxon>
    </lineage>
</organism>
<evidence type="ECO:0000313" key="2">
    <source>
        <dbReference type="EMBL" id="PAA71418.1"/>
    </source>
</evidence>
<dbReference type="PANTHER" id="PTHR21517">
    <property type="entry name" value="APICAL JUNCTION COMPONENT 1 HOMOLOG"/>
    <property type="match status" value="1"/>
</dbReference>
<feature type="region of interest" description="Disordered" evidence="1">
    <location>
        <begin position="335"/>
        <end position="358"/>
    </location>
</feature>
<feature type="compositionally biased region" description="Low complexity" evidence="1">
    <location>
        <begin position="409"/>
        <end position="418"/>
    </location>
</feature>
<dbReference type="InterPro" id="IPR038825">
    <property type="entry name" value="Apical_junction"/>
</dbReference>
<dbReference type="AlphaFoldDB" id="A0A267FCC5"/>
<proteinExistence type="predicted"/>
<dbReference type="OrthoDB" id="6431454at2759"/>
<accession>A0A267FCC5</accession>
<feature type="region of interest" description="Disordered" evidence="1">
    <location>
        <begin position="409"/>
        <end position="428"/>
    </location>
</feature>
<dbReference type="PANTHER" id="PTHR21517:SF3">
    <property type="entry name" value="APICAL JUNCTION COMPONENT 1 HOMOLOG"/>
    <property type="match status" value="1"/>
</dbReference>
<name>A0A267FCC5_9PLAT</name>
<feature type="region of interest" description="Disordered" evidence="1">
    <location>
        <begin position="260"/>
        <end position="316"/>
    </location>
</feature>
<reference evidence="2 3" key="1">
    <citation type="submission" date="2017-06" db="EMBL/GenBank/DDBJ databases">
        <title>A platform for efficient transgenesis in Macrostomum lignano, a flatworm model organism for stem cell research.</title>
        <authorList>
            <person name="Berezikov E."/>
        </authorList>
    </citation>
    <scope>NUCLEOTIDE SEQUENCE [LARGE SCALE GENOMIC DNA]</scope>
    <source>
        <strain evidence="2">DV1</strain>
        <tissue evidence="2">Whole organism</tissue>
    </source>
</reference>
<gene>
    <name evidence="2" type="ORF">BOX15_Mlig026932g1</name>
</gene>
<dbReference type="Proteomes" id="UP000215902">
    <property type="component" value="Unassembled WGS sequence"/>
</dbReference>